<dbReference type="InterPro" id="IPR015421">
    <property type="entry name" value="PyrdxlP-dep_Trfase_major"/>
</dbReference>
<feature type="binding site" evidence="9">
    <location>
        <position position="268"/>
    </location>
    <ligand>
        <name>substrate</name>
    </ligand>
</feature>
<gene>
    <name evidence="9" type="primary">bioA</name>
    <name evidence="10" type="ORF">JCM19296_168</name>
</gene>
<keyword evidence="4 9" id="KW-0808">Transferase</keyword>
<dbReference type="PANTHER" id="PTHR42684:SF3">
    <property type="entry name" value="ADENOSYLMETHIONINE-8-AMINO-7-OXONONANOATE AMINOTRANSFERASE"/>
    <property type="match status" value="1"/>
</dbReference>
<dbReference type="AlphaFoldDB" id="A0A081D6P4"/>
<dbReference type="InterPro" id="IPR015422">
    <property type="entry name" value="PyrdxlP-dep_Trfase_small"/>
</dbReference>
<comment type="caution">
    <text evidence="9">Lacks conserved residue(s) required for the propagation of feature annotation.</text>
</comment>
<evidence type="ECO:0000256" key="8">
    <source>
        <dbReference type="ARBA" id="ARBA00048449"/>
    </source>
</evidence>
<feature type="binding site" evidence="9">
    <location>
        <begin position="113"/>
        <end position="114"/>
    </location>
    <ligand>
        <name>pyridoxal 5'-phosphate</name>
        <dbReference type="ChEBI" id="CHEBI:597326"/>
    </ligand>
</feature>
<dbReference type="HAMAP" id="MF_00834">
    <property type="entry name" value="BioA"/>
    <property type="match status" value="1"/>
</dbReference>
<feature type="binding site" evidence="9">
    <location>
        <position position="302"/>
    </location>
    <ligand>
        <name>substrate</name>
    </ligand>
</feature>
<evidence type="ECO:0000256" key="1">
    <source>
        <dbReference type="ARBA" id="ARBA00001933"/>
    </source>
</evidence>
<dbReference type="GO" id="GO:0004141">
    <property type="term" value="F:dethiobiotin synthase activity"/>
    <property type="evidence" value="ECO:0007669"/>
    <property type="project" value="TreeGrafter"/>
</dbReference>
<comment type="caution">
    <text evidence="10">The sequence shown here is derived from an EMBL/GenBank/DDBJ whole genome shotgun (WGS) entry which is preliminary data.</text>
</comment>
<dbReference type="UniPathway" id="UPA00078">
    <property type="reaction ID" value="UER00160"/>
</dbReference>
<evidence type="ECO:0000256" key="9">
    <source>
        <dbReference type="HAMAP-Rule" id="MF_00834"/>
    </source>
</evidence>
<dbReference type="InterPro" id="IPR005815">
    <property type="entry name" value="BioA"/>
</dbReference>
<keyword evidence="5 9" id="KW-0949">S-adenosyl-L-methionine</keyword>
<feature type="modified residue" description="N6-(pyridoxal phosphate)lysine" evidence="9">
    <location>
        <position position="268"/>
    </location>
</feature>
<name>A0A081D6P4_NONUL</name>
<dbReference type="InterPro" id="IPR015424">
    <property type="entry name" value="PyrdxlP-dep_Trfase"/>
</dbReference>
<dbReference type="GO" id="GO:0030170">
    <property type="term" value="F:pyridoxal phosphate binding"/>
    <property type="evidence" value="ECO:0007669"/>
    <property type="project" value="UniProtKB-UniRule"/>
</dbReference>
<reference evidence="10 11" key="1">
    <citation type="journal article" date="2014" name="Genome Announc.">
        <title>Draft Genome Sequences of Marine Flavobacterium Nonlabens Strains NR17, NR24, NR27, NR32, NR33, and Ara13.</title>
        <authorList>
            <person name="Nakanishi M."/>
            <person name="Meirelles P."/>
            <person name="Suzuki R."/>
            <person name="Takatani N."/>
            <person name="Mino S."/>
            <person name="Suda W."/>
            <person name="Oshima K."/>
            <person name="Hattori M."/>
            <person name="Ohkuma M."/>
            <person name="Hosokawa M."/>
            <person name="Miyashita K."/>
            <person name="Thompson F.L."/>
            <person name="Niwa A."/>
            <person name="Sawabe T."/>
            <person name="Sawabe T."/>
        </authorList>
    </citation>
    <scope>NUCLEOTIDE SEQUENCE [LARGE SCALE GENOMIC DNA]</scope>
    <source>
        <strain evidence="11">JCM19296</strain>
    </source>
</reference>
<dbReference type="GO" id="GO:0051537">
    <property type="term" value="F:2 iron, 2 sulfur cluster binding"/>
    <property type="evidence" value="ECO:0007669"/>
    <property type="project" value="UniProtKB-KW"/>
</dbReference>
<evidence type="ECO:0000256" key="5">
    <source>
        <dbReference type="ARBA" id="ARBA00022691"/>
    </source>
</evidence>
<sequence>MTLKELQKLDAQHIWHPLTQHKTANSPLAIKKAQGNYLFDMAGKTYFDAISSWYTCSYGHTNPVLTQAIKKQVDELHHVVFAGMTHEPAARLSKKLIGILPDNQQKLFFSENGSTSVEIALKMAFQYHFNRGEKRNVVIALENGFHGDTFGAMSASGLSVYNGPFEDFFIDVKRIPVPTEENLSEVLYLIDELTTQNQVASFIYEPLVQGAAAMQMHRPEHLCQVLKCFQEKGVLTIADEVMTGFGKTGYNFASEAMLNTPDMMCLSKALTGGIMPMAITTCTKKVYDAFYDDELARGFFHGHTYSGNPLGCAVAAAAIDLLTSDAIQENIQLITQSHKKHIKVYQSHNAVDSVRSCGVILAIDLAIEMERYGSKRNEIFQWFMNHGVFLRPLGKTIYIVPPFTTSPQELELLYKALLVFLDEMTSKKPNFYSLLLGFKLKYGHFCNRIK</sequence>
<comment type="similarity">
    <text evidence="9">Belongs to the class-III pyridoxal-phosphate-dependent aminotransferase family. BioA subfamily.</text>
</comment>
<dbReference type="Gene3D" id="3.90.1150.10">
    <property type="entry name" value="Aspartate Aminotransferase, domain 1"/>
    <property type="match status" value="1"/>
</dbReference>
<feature type="binding site" evidence="9">
    <location>
        <begin position="303"/>
        <end position="304"/>
    </location>
    <ligand>
        <name>pyridoxal 5'-phosphate</name>
        <dbReference type="ChEBI" id="CHEBI:597326"/>
    </ligand>
</feature>
<comment type="catalytic activity">
    <reaction evidence="8 9">
        <text>(8S)-8-amino-7-oxononanoate + S-adenosyl-L-methionine = S-adenosyl-4-methylsulfanyl-2-oxobutanoate + (7R,8S)-7,8-diammoniononanoate</text>
        <dbReference type="Rhea" id="RHEA:16861"/>
        <dbReference type="ChEBI" id="CHEBI:16490"/>
        <dbReference type="ChEBI" id="CHEBI:59789"/>
        <dbReference type="ChEBI" id="CHEBI:149468"/>
        <dbReference type="ChEBI" id="CHEBI:149469"/>
        <dbReference type="EC" id="2.6.1.62"/>
    </reaction>
</comment>
<comment type="function">
    <text evidence="9">Catalyzes the transfer of the alpha-amino group from S-adenosyl-L-methionine (SAM) to 7-keto-8-aminopelargonic acid (KAPA) to form 7,8-diaminopelargonic acid (DAPA). It is the only aminotransferase known to utilize SAM as an amino donor.</text>
</comment>
<dbReference type="GO" id="GO:0004015">
    <property type="term" value="F:adenosylmethionine-8-amino-7-oxononanoate transaminase activity"/>
    <property type="evidence" value="ECO:0007669"/>
    <property type="project" value="UniProtKB-UniRule"/>
</dbReference>
<evidence type="ECO:0000256" key="4">
    <source>
        <dbReference type="ARBA" id="ARBA00022679"/>
    </source>
</evidence>
<feature type="site" description="Participates in the substrate recognition with KAPA and in a stacking interaction with the adenine ring of SAM" evidence="9">
    <location>
        <position position="18"/>
    </location>
</feature>
<organism evidence="10 11">
    <name type="scientific">Nonlabens ulvanivorans</name>
    <name type="common">Persicivirga ulvanivorans</name>
    <dbReference type="NCBI Taxonomy" id="906888"/>
    <lineage>
        <taxon>Bacteria</taxon>
        <taxon>Pseudomonadati</taxon>
        <taxon>Bacteroidota</taxon>
        <taxon>Flavobacteriia</taxon>
        <taxon>Flavobacteriales</taxon>
        <taxon>Flavobacteriaceae</taxon>
        <taxon>Nonlabens</taxon>
    </lineage>
</organism>
<protein>
    <recommendedName>
        <fullName evidence="9">Adenosylmethionine-8-amino-7-oxononanoate aminotransferase</fullName>
        <ecNumber evidence="9">2.6.1.62</ecNumber>
    </recommendedName>
    <alternativeName>
        <fullName evidence="9">7,8-diamino-pelargonic acid aminotransferase</fullName>
        <shortName evidence="9">DAPA AT</shortName>
        <shortName evidence="9">DAPA aminotransferase</shortName>
    </alternativeName>
    <alternativeName>
        <fullName evidence="9">7,8-diaminononanoate synthase</fullName>
        <shortName evidence="9">DANS</shortName>
    </alternativeName>
    <alternativeName>
        <fullName evidence="9">Diaminopelargonic acid synthase</fullName>
    </alternativeName>
</protein>
<comment type="cofactor">
    <cofactor evidence="1 9">
        <name>pyridoxal 5'-phosphate</name>
        <dbReference type="ChEBI" id="CHEBI:597326"/>
    </cofactor>
</comment>
<keyword evidence="3 9" id="KW-0032">Aminotransferase</keyword>
<feature type="binding site" evidence="9">
    <location>
        <position position="391"/>
    </location>
    <ligand>
        <name>substrate</name>
    </ligand>
</feature>
<dbReference type="Proteomes" id="UP000028980">
    <property type="component" value="Unassembled WGS sequence"/>
</dbReference>
<evidence type="ECO:0000256" key="2">
    <source>
        <dbReference type="ARBA" id="ARBA00005063"/>
    </source>
</evidence>
<dbReference type="GO" id="GO:0009102">
    <property type="term" value="P:biotin biosynthetic process"/>
    <property type="evidence" value="ECO:0007669"/>
    <property type="project" value="UniProtKB-UniRule"/>
</dbReference>
<evidence type="ECO:0000256" key="6">
    <source>
        <dbReference type="ARBA" id="ARBA00022756"/>
    </source>
</evidence>
<dbReference type="SUPFAM" id="SSF53383">
    <property type="entry name" value="PLP-dependent transferases"/>
    <property type="match status" value="1"/>
</dbReference>
<evidence type="ECO:0000313" key="10">
    <source>
        <dbReference type="EMBL" id="GAK74590.1"/>
    </source>
</evidence>
<keyword evidence="7 9" id="KW-0663">Pyridoxal phosphate</keyword>
<dbReference type="GO" id="GO:0005737">
    <property type="term" value="C:cytoplasm"/>
    <property type="evidence" value="ECO:0007669"/>
    <property type="project" value="UniProtKB-SubCell"/>
</dbReference>
<dbReference type="Pfam" id="PF00202">
    <property type="entry name" value="Aminotran_3"/>
    <property type="match status" value="1"/>
</dbReference>
<comment type="subcellular location">
    <subcellularLocation>
        <location evidence="9">Cytoplasm</location>
    </subcellularLocation>
</comment>
<dbReference type="CDD" id="cd00610">
    <property type="entry name" value="OAT_like"/>
    <property type="match status" value="1"/>
</dbReference>
<accession>A0A081D6P4</accession>
<dbReference type="Gene3D" id="3.40.640.10">
    <property type="entry name" value="Type I PLP-dependent aspartate aminotransferase-like (Major domain)"/>
    <property type="match status" value="1"/>
</dbReference>
<feature type="binding site" evidence="9">
    <location>
        <position position="53"/>
    </location>
    <ligand>
        <name>substrate</name>
    </ligand>
</feature>
<comment type="pathway">
    <text evidence="2 9">Cofactor biosynthesis; biotin biosynthesis; 7,8-diaminononanoate from 8-amino-7-oxononanoate (SAM route): step 1/1.</text>
</comment>
<evidence type="ECO:0000256" key="7">
    <source>
        <dbReference type="ARBA" id="ARBA00022898"/>
    </source>
</evidence>
<dbReference type="EC" id="2.6.1.62" evidence="9"/>
<keyword evidence="9" id="KW-0963">Cytoplasm</keyword>
<comment type="subunit">
    <text evidence="9">Homodimer.</text>
</comment>
<dbReference type="InterPro" id="IPR005814">
    <property type="entry name" value="Aminotrans_3"/>
</dbReference>
<evidence type="ECO:0000313" key="11">
    <source>
        <dbReference type="Proteomes" id="UP000028980"/>
    </source>
</evidence>
<dbReference type="NCBIfam" id="TIGR00508">
    <property type="entry name" value="bioA"/>
    <property type="match status" value="1"/>
</dbReference>
<evidence type="ECO:0000256" key="3">
    <source>
        <dbReference type="ARBA" id="ARBA00022576"/>
    </source>
</evidence>
<dbReference type="PIRSF" id="PIRSF000521">
    <property type="entry name" value="Transaminase_4ab_Lys_Orn"/>
    <property type="match status" value="1"/>
</dbReference>
<feature type="binding site" evidence="9">
    <location>
        <position position="239"/>
    </location>
    <ligand>
        <name>pyridoxal 5'-phosphate</name>
        <dbReference type="ChEBI" id="CHEBI:597326"/>
    </ligand>
</feature>
<dbReference type="EMBL" id="BBLG01000001">
    <property type="protein sequence ID" value="GAK74590.1"/>
    <property type="molecule type" value="Genomic_DNA"/>
</dbReference>
<proteinExistence type="inferred from homology"/>
<keyword evidence="6 9" id="KW-0093">Biotin biosynthesis</keyword>
<dbReference type="PANTHER" id="PTHR42684">
    <property type="entry name" value="ADENOSYLMETHIONINE-8-AMINO-7-OXONONANOATE AMINOTRANSFERASE"/>
    <property type="match status" value="1"/>
</dbReference>